<proteinExistence type="predicted"/>
<dbReference type="InterPro" id="IPR006626">
    <property type="entry name" value="PbH1"/>
</dbReference>
<dbReference type="PANTHER" id="PTHR19862">
    <property type="entry name" value="WD REPEAT-CONTAINING PROTEIN 48"/>
    <property type="match status" value="1"/>
</dbReference>
<dbReference type="GO" id="GO:0000724">
    <property type="term" value="P:double-strand break repair via homologous recombination"/>
    <property type="evidence" value="ECO:0007669"/>
    <property type="project" value="TreeGrafter"/>
</dbReference>
<feature type="non-terminal residue" evidence="2">
    <location>
        <position position="1116"/>
    </location>
</feature>
<dbReference type="PANTHER" id="PTHR19862:SF14">
    <property type="entry name" value="WD REPEAT-CONTAINING PROTEIN 48"/>
    <property type="match status" value="1"/>
</dbReference>
<name>A0A5J4UWG6_9EUKA</name>
<evidence type="ECO:0000313" key="3">
    <source>
        <dbReference type="Proteomes" id="UP000324800"/>
    </source>
</evidence>
<evidence type="ECO:0000313" key="2">
    <source>
        <dbReference type="EMBL" id="KAA6374574.1"/>
    </source>
</evidence>
<comment type="caution">
    <text evidence="2">The sequence shown here is derived from an EMBL/GenBank/DDBJ whole genome shotgun (WGS) entry which is preliminary data.</text>
</comment>
<sequence length="1116" mass="121245">MCQSNFSGGLYASIRTGAQLIFEGDCQFKDCSVNGFGGGINAWCDNEGSLIRSLGELLFDNCSSTYAGGGALCDATNNASIELNKVTCNYCISDQGAGLQFQSGSNTNLSISGQASFTRCESSFFGGGIYFNIPGDNAEIQLTGEMQFIDCIGYNGGGMIIQSFYKFILVISSSCTFQNCSSGSYGGGIFISSSNNDTDIQISGQLSFDNCTSYYGGGLFLEIINSSISFENIIQFKDCSCQYDGGGINDGGGIYASCSNQGMIKFIGELNFDNCSTDGRGGGGEFYTYNQGQIVTNNITCNDCKAYEGGGLYIYSQDENSIIEFSGIMTFVDCIGQIGGGLYIRIQQSGQILISNRCTLTRCIAEQSGGGIYIYSQDQGNRVIISGNLSFELCQSQGSGGGLFVSNSNGSIISLIGQCKLTSCTAQNSGGGISVWIIGENSKFIIGDGIVFDTCSSYDDGGGIYVYIRTGAQLIFEGDCKFKDCSSVNGSGGGLEVRCNLEGSLIRSLGELLFDNCSSSSIGGGAYFRTSNNDNSTIELNKLICIDCTSYDGGGLSIQFGSSTVLTLSGQASFTRCESIGNGGGISFSTLEENVEIRLTRVMNFVDCVGYSGGGIFIQSFYKMILDISNSCTLLNCSSILGNGGGIYSNIIDGSLNIEDTTFDRCTCTQPGNGGGIALIPGTSSIISITNSSFINCETISNSSNQRYGWGGAIFIQTQIAAENLNQTNFLIRDLVFNGCSAVNSIGNNIHIQSIDTYATGEAIENGNLLTVNDTIDLYYNNSYLYDYMGIDESKVEDGTTIDNNIPLFSFHALKTCISDNNPKGCTPLCTIDSNSTIEQQDSCFCNQDSHPTNCRCPVDSSQLEGIPTEVCQCIDVDDSRDKNLCKFQLKKVELIVNTSKANPLRFNFYGERFTQENIYAKIVELQNKTQEEIKYEKDNNKQYQDKYNTKKSNQTYTGNYSQNHNSNTIKQYRMFESLASSKYLNPLYHNYPNIISNQEVLPRDEDGYIIWPPENATELPLFIDNVYIESKQKASFQMNDASWLDSRKKWYGMLISADNEKFVGKDGNKDEAIRIDVFVEEGEQFVNFNKNQTSEPLDDSDETDSGKSGRFQFPI</sequence>
<accession>A0A5J4UWG6</accession>
<feature type="region of interest" description="Disordered" evidence="1">
    <location>
        <begin position="1091"/>
        <end position="1116"/>
    </location>
</feature>
<dbReference type="Proteomes" id="UP000324800">
    <property type="component" value="Unassembled WGS sequence"/>
</dbReference>
<dbReference type="GO" id="GO:0043130">
    <property type="term" value="F:ubiquitin binding"/>
    <property type="evidence" value="ECO:0007669"/>
    <property type="project" value="TreeGrafter"/>
</dbReference>
<evidence type="ECO:0000256" key="1">
    <source>
        <dbReference type="SAM" id="MobiDB-lite"/>
    </source>
</evidence>
<dbReference type="SMART" id="SM00710">
    <property type="entry name" value="PbH1"/>
    <property type="match status" value="10"/>
</dbReference>
<dbReference type="AlphaFoldDB" id="A0A5J4UWG6"/>
<gene>
    <name evidence="2" type="ORF">EZS28_029899</name>
</gene>
<dbReference type="InterPro" id="IPR051246">
    <property type="entry name" value="WDR48"/>
</dbReference>
<evidence type="ECO:0008006" key="4">
    <source>
        <dbReference type="Google" id="ProtNLM"/>
    </source>
</evidence>
<dbReference type="EMBL" id="SNRW01011869">
    <property type="protein sequence ID" value="KAA6374574.1"/>
    <property type="molecule type" value="Genomic_DNA"/>
</dbReference>
<organism evidence="2 3">
    <name type="scientific">Streblomastix strix</name>
    <dbReference type="NCBI Taxonomy" id="222440"/>
    <lineage>
        <taxon>Eukaryota</taxon>
        <taxon>Metamonada</taxon>
        <taxon>Preaxostyla</taxon>
        <taxon>Oxymonadida</taxon>
        <taxon>Streblomastigidae</taxon>
        <taxon>Streblomastix</taxon>
    </lineage>
</organism>
<protein>
    <recommendedName>
        <fullName evidence="4">Right handed beta helix domain-containing protein</fullName>
    </recommendedName>
</protein>
<reference evidence="2 3" key="1">
    <citation type="submission" date="2019-03" db="EMBL/GenBank/DDBJ databases">
        <title>Single cell metagenomics reveals metabolic interactions within the superorganism composed of flagellate Streblomastix strix and complex community of Bacteroidetes bacteria on its surface.</title>
        <authorList>
            <person name="Treitli S.C."/>
            <person name="Kolisko M."/>
            <person name="Husnik F."/>
            <person name="Keeling P."/>
            <person name="Hampl V."/>
        </authorList>
    </citation>
    <scope>NUCLEOTIDE SEQUENCE [LARGE SCALE GENOMIC DNA]</scope>
    <source>
        <strain evidence="2">ST1C</strain>
    </source>
</reference>